<dbReference type="PANTHER" id="PTHR30619">
    <property type="entry name" value="DNA INTERNALIZATION/COMPETENCE PROTEIN COMEC/REC2"/>
    <property type="match status" value="1"/>
</dbReference>
<dbReference type="InterPro" id="IPR025405">
    <property type="entry name" value="DUF4131"/>
</dbReference>
<evidence type="ECO:0000313" key="8">
    <source>
        <dbReference type="EMBL" id="OFC71757.1"/>
    </source>
</evidence>
<dbReference type="Gene3D" id="3.60.15.10">
    <property type="entry name" value="Ribonuclease Z/Hydroxyacylglutathione hydrolase-like"/>
    <property type="match status" value="1"/>
</dbReference>
<dbReference type="Pfam" id="PF03772">
    <property type="entry name" value="Competence"/>
    <property type="match status" value="1"/>
</dbReference>
<dbReference type="GO" id="GO:0005886">
    <property type="term" value="C:plasma membrane"/>
    <property type="evidence" value="ECO:0007669"/>
    <property type="project" value="UniProtKB-SubCell"/>
</dbReference>
<proteinExistence type="predicted"/>
<dbReference type="InterPro" id="IPR004477">
    <property type="entry name" value="ComEC_N"/>
</dbReference>
<feature type="domain" description="Metallo-beta-lactamase" evidence="7">
    <location>
        <begin position="454"/>
        <end position="640"/>
    </location>
</feature>
<evidence type="ECO:0000256" key="3">
    <source>
        <dbReference type="ARBA" id="ARBA00022692"/>
    </source>
</evidence>
<keyword evidence="5 6" id="KW-0472">Membrane</keyword>
<protein>
    <submittedName>
        <fullName evidence="8">DNA internalization-related competence protein ComEC/Rec2</fullName>
    </submittedName>
</protein>
<evidence type="ECO:0000259" key="7">
    <source>
        <dbReference type="SMART" id="SM00849"/>
    </source>
</evidence>
<dbReference type="GO" id="GO:0030420">
    <property type="term" value="P:establishment of competence for transformation"/>
    <property type="evidence" value="ECO:0007669"/>
    <property type="project" value="InterPro"/>
</dbReference>
<dbReference type="NCBIfam" id="TIGR00361">
    <property type="entry name" value="ComEC_Rec2"/>
    <property type="match status" value="1"/>
</dbReference>
<dbReference type="EMBL" id="MDHN01000010">
    <property type="protein sequence ID" value="OFC71757.1"/>
    <property type="molecule type" value="Genomic_DNA"/>
</dbReference>
<dbReference type="AlphaFoldDB" id="A0A1E7ZE26"/>
<dbReference type="PANTHER" id="PTHR30619:SF1">
    <property type="entry name" value="RECOMBINATION PROTEIN 2"/>
    <property type="match status" value="1"/>
</dbReference>
<feature type="transmembrane region" description="Helical" evidence="6">
    <location>
        <begin position="210"/>
        <end position="228"/>
    </location>
</feature>
<feature type="transmembrane region" description="Helical" evidence="6">
    <location>
        <begin position="368"/>
        <end position="387"/>
    </location>
</feature>
<comment type="subcellular location">
    <subcellularLocation>
        <location evidence="1">Cell membrane</location>
        <topology evidence="1">Multi-pass membrane protein</topology>
    </subcellularLocation>
</comment>
<dbReference type="InterPro" id="IPR001279">
    <property type="entry name" value="Metallo-B-lactamas"/>
</dbReference>
<feature type="transmembrane region" description="Helical" evidence="6">
    <location>
        <begin position="235"/>
        <end position="252"/>
    </location>
</feature>
<keyword evidence="2" id="KW-1003">Cell membrane</keyword>
<dbReference type="STRING" id="1656094.BFC18_06285"/>
<name>A0A1E7ZE26_9ALTE</name>
<comment type="caution">
    <text evidence="8">The sequence shown here is derived from an EMBL/GenBank/DDBJ whole genome shotgun (WGS) entry which is preliminary data.</text>
</comment>
<dbReference type="Pfam" id="PF13567">
    <property type="entry name" value="DUF4131"/>
    <property type="match status" value="1"/>
</dbReference>
<dbReference type="CDD" id="cd07731">
    <property type="entry name" value="ComA-like_MBL-fold"/>
    <property type="match status" value="1"/>
</dbReference>
<evidence type="ECO:0000256" key="1">
    <source>
        <dbReference type="ARBA" id="ARBA00004651"/>
    </source>
</evidence>
<evidence type="ECO:0000256" key="2">
    <source>
        <dbReference type="ARBA" id="ARBA00022475"/>
    </source>
</evidence>
<feature type="transmembrane region" description="Helical" evidence="6">
    <location>
        <begin position="258"/>
        <end position="288"/>
    </location>
</feature>
<organism evidence="8 9">
    <name type="scientific">Alteromonas confluentis</name>
    <dbReference type="NCBI Taxonomy" id="1656094"/>
    <lineage>
        <taxon>Bacteria</taxon>
        <taxon>Pseudomonadati</taxon>
        <taxon>Pseudomonadota</taxon>
        <taxon>Gammaproteobacteria</taxon>
        <taxon>Alteromonadales</taxon>
        <taxon>Alteromonadaceae</taxon>
        <taxon>Alteromonas/Salinimonas group</taxon>
        <taxon>Alteromonas</taxon>
    </lineage>
</organism>
<dbReference type="SMART" id="SM00849">
    <property type="entry name" value="Lactamase_B"/>
    <property type="match status" value="1"/>
</dbReference>
<evidence type="ECO:0000256" key="4">
    <source>
        <dbReference type="ARBA" id="ARBA00022989"/>
    </source>
</evidence>
<dbReference type="InterPro" id="IPR052159">
    <property type="entry name" value="Competence_DNA_uptake"/>
</dbReference>
<keyword evidence="4 6" id="KW-1133">Transmembrane helix</keyword>
<dbReference type="NCBIfam" id="TIGR00360">
    <property type="entry name" value="ComEC_N-term"/>
    <property type="match status" value="1"/>
</dbReference>
<reference evidence="8 9" key="1">
    <citation type="submission" date="2016-08" db="EMBL/GenBank/DDBJ databases">
        <authorList>
            <person name="Seilhamer J.J."/>
        </authorList>
    </citation>
    <scope>NUCLEOTIDE SEQUENCE [LARGE SCALE GENOMIC DNA]</scope>
    <source>
        <strain evidence="8 9">KCTC 42603</strain>
    </source>
</reference>
<evidence type="ECO:0000313" key="9">
    <source>
        <dbReference type="Proteomes" id="UP000175691"/>
    </source>
</evidence>
<dbReference type="Proteomes" id="UP000175691">
    <property type="component" value="Unassembled WGS sequence"/>
</dbReference>
<accession>A0A1E7ZE26</accession>
<dbReference type="Pfam" id="PF00753">
    <property type="entry name" value="Lactamase_B"/>
    <property type="match status" value="1"/>
</dbReference>
<feature type="transmembrane region" description="Helical" evidence="6">
    <location>
        <begin position="399"/>
        <end position="416"/>
    </location>
</feature>
<keyword evidence="3 6" id="KW-0812">Transmembrane</keyword>
<feature type="transmembrane region" description="Helical" evidence="6">
    <location>
        <begin position="308"/>
        <end position="328"/>
    </location>
</feature>
<dbReference type="InterPro" id="IPR004797">
    <property type="entry name" value="Competence_ComEC/Rec2"/>
</dbReference>
<feature type="transmembrane region" description="Helical" evidence="6">
    <location>
        <begin position="340"/>
        <end position="361"/>
    </location>
</feature>
<dbReference type="InterPro" id="IPR035681">
    <property type="entry name" value="ComA-like_MBL"/>
</dbReference>
<keyword evidence="9" id="KW-1185">Reference proteome</keyword>
<dbReference type="SUPFAM" id="SSF56281">
    <property type="entry name" value="Metallo-hydrolase/oxidoreductase"/>
    <property type="match status" value="1"/>
</dbReference>
<dbReference type="InterPro" id="IPR036866">
    <property type="entry name" value="RibonucZ/Hydroxyglut_hydro"/>
</dbReference>
<evidence type="ECO:0000256" key="5">
    <source>
        <dbReference type="ARBA" id="ARBA00023136"/>
    </source>
</evidence>
<gene>
    <name evidence="8" type="ORF">BFC18_06285</name>
</gene>
<sequence>MASVGHWYLAWQLPESKIQQDVIVSGRITQTRDIGHDQQLILAVHQFGDRTVFPSPSLLLFVEKAIGRFQLHQHVTLSVKLKPVSGMLNPGGDKRSWYVSKAIVASGTVNASYANRITEPASSFHHFAAARSRQAGYSRWLVALLTGDRRGLQQADWQLMRETGTGHLFSISGLHVGMVALWASVLASAMYGVIFWLWGLPHNRCNVRGFTFIVVVLLTALYATLANWQVPVARAWLLVLMVTGLFFSRAVWSWLQRFILMIAACILLFPFGIFGSSFYLSAGALALLLFIGSRFSVTGENRLSKLKVLIVSQCVLSFLLLPVTVGFFDAASLLTAPVNLLAIPVVTVIVPLGMMGLVMNYFTLQPNWLLDVADFVMSMLVRGLTFVEPWMISVNQLNIQPMVAILTLCAMLLLLMPPFRFRWLCIVLFSMPLSLSFLKQNPAPWIVHVFDVGHGSAIAIARGERAVLIDSGPSFEQGNMLRTVVVPTLRHLNIKRVDHVIFTHGDDDHAGGRKDIGLLSQLSHEPVATDVRDNLNGCQRGDAWQWQNISFSVLWPRPGNTLDNNAQSCVLRISETGRSLLIAGDIPKSSEYDLLYLLEKETGMKVQSDLLIAPHHGSDTSSSRAFVNAVSPKVTVFTTGAFHRWQLPDEQVQARYLDVGSEVYDTGQHGYVRLTMTTGNVIAQPFNRAISPRWYDNRGQHQD</sequence>
<evidence type="ECO:0000256" key="6">
    <source>
        <dbReference type="SAM" id="Phobius"/>
    </source>
</evidence>
<feature type="transmembrane region" description="Helical" evidence="6">
    <location>
        <begin position="179"/>
        <end position="198"/>
    </location>
</feature>